<comment type="caution">
    <text evidence="1">The sequence shown here is derived from an EMBL/GenBank/DDBJ whole genome shotgun (WGS) entry which is preliminary data.</text>
</comment>
<dbReference type="Proteomes" id="UP000176494">
    <property type="component" value="Unassembled WGS sequence"/>
</dbReference>
<protein>
    <submittedName>
        <fullName evidence="1">Uncharacterized protein</fullName>
    </submittedName>
</protein>
<reference evidence="1 2" key="1">
    <citation type="journal article" date="2016" name="Nat. Commun.">
        <title>Thousands of microbial genomes shed light on interconnected biogeochemical processes in an aquifer system.</title>
        <authorList>
            <person name="Anantharaman K."/>
            <person name="Brown C.T."/>
            <person name="Hug L.A."/>
            <person name="Sharon I."/>
            <person name="Castelle C.J."/>
            <person name="Probst A.J."/>
            <person name="Thomas B.C."/>
            <person name="Singh A."/>
            <person name="Wilkins M.J."/>
            <person name="Karaoz U."/>
            <person name="Brodie E.L."/>
            <person name="Williams K.H."/>
            <person name="Hubbard S.S."/>
            <person name="Banfield J.F."/>
        </authorList>
    </citation>
    <scope>NUCLEOTIDE SEQUENCE [LARGE SCALE GENOMIC DNA]</scope>
</reference>
<dbReference type="EMBL" id="MHTG01000012">
    <property type="protein sequence ID" value="OHA57510.1"/>
    <property type="molecule type" value="Genomic_DNA"/>
</dbReference>
<dbReference type="AlphaFoldDB" id="A0A1G2QAF3"/>
<gene>
    <name evidence="1" type="ORF">A2114_00080</name>
</gene>
<evidence type="ECO:0000313" key="1">
    <source>
        <dbReference type="EMBL" id="OHA57510.1"/>
    </source>
</evidence>
<accession>A0A1G2QAF3</accession>
<sequence length="81" mass="9664">MIDSVISIFYLKNRYFDSVQTWTSGGDDARKFEPKAWLKFKDLDKSIRELRAMFKQHPQWFEVPKPKSDKSKNEVDYSINS</sequence>
<proteinExistence type="predicted"/>
<name>A0A1G2QAF3_9BACT</name>
<organism evidence="1 2">
    <name type="scientific">Candidatus Vogelbacteria bacterium GWA1_51_14</name>
    <dbReference type="NCBI Taxonomy" id="1802435"/>
    <lineage>
        <taxon>Bacteria</taxon>
        <taxon>Candidatus Vogeliibacteriota</taxon>
    </lineage>
</organism>
<evidence type="ECO:0000313" key="2">
    <source>
        <dbReference type="Proteomes" id="UP000176494"/>
    </source>
</evidence>